<evidence type="ECO:0000259" key="6">
    <source>
        <dbReference type="PROSITE" id="PS51719"/>
    </source>
</evidence>
<reference evidence="7 8" key="1">
    <citation type="journal article" date="2016" name="Nat. Commun.">
        <title>Extremotolerant tardigrade genome and improved radiotolerance of human cultured cells by tardigrade-unique protein.</title>
        <authorList>
            <person name="Hashimoto T."/>
            <person name="Horikawa D.D."/>
            <person name="Saito Y."/>
            <person name="Kuwahara H."/>
            <person name="Kozuka-Hata H."/>
            <person name="Shin-I T."/>
            <person name="Minakuchi Y."/>
            <person name="Ohishi K."/>
            <person name="Motoyama A."/>
            <person name="Aizu T."/>
            <person name="Enomoto A."/>
            <person name="Kondo K."/>
            <person name="Tanaka S."/>
            <person name="Hara Y."/>
            <person name="Koshikawa S."/>
            <person name="Sagara H."/>
            <person name="Miura T."/>
            <person name="Yokobori S."/>
            <person name="Miyagawa K."/>
            <person name="Suzuki Y."/>
            <person name="Kubo T."/>
            <person name="Oyama M."/>
            <person name="Kohara Y."/>
            <person name="Fujiyama A."/>
            <person name="Arakawa K."/>
            <person name="Katayama T."/>
            <person name="Toyoda A."/>
            <person name="Kunieda T."/>
        </authorList>
    </citation>
    <scope>NUCLEOTIDE SEQUENCE [LARGE SCALE GENOMIC DNA]</scope>
    <source>
        <strain evidence="7 8">YOKOZUNA-1</strain>
    </source>
</reference>
<dbReference type="InterPro" id="IPR016491">
    <property type="entry name" value="Septin"/>
</dbReference>
<dbReference type="Pfam" id="PF00735">
    <property type="entry name" value="Septin"/>
    <property type="match status" value="1"/>
</dbReference>
<keyword evidence="8" id="KW-1185">Reference proteome</keyword>
<evidence type="ECO:0000256" key="3">
    <source>
        <dbReference type="PIRNR" id="PIRNR006698"/>
    </source>
</evidence>
<dbReference type="AlphaFoldDB" id="A0A1D1VJN3"/>
<keyword evidence="2 4" id="KW-0342">GTP-binding</keyword>
<dbReference type="InterPro" id="IPR027417">
    <property type="entry name" value="P-loop_NTPase"/>
</dbReference>
<dbReference type="OrthoDB" id="416553at2759"/>
<organism evidence="7 8">
    <name type="scientific">Ramazzottius varieornatus</name>
    <name type="common">Water bear</name>
    <name type="synonym">Tardigrade</name>
    <dbReference type="NCBI Taxonomy" id="947166"/>
    <lineage>
        <taxon>Eukaryota</taxon>
        <taxon>Metazoa</taxon>
        <taxon>Ecdysozoa</taxon>
        <taxon>Tardigrada</taxon>
        <taxon>Eutardigrada</taxon>
        <taxon>Parachela</taxon>
        <taxon>Hypsibioidea</taxon>
        <taxon>Ramazzottiidae</taxon>
        <taxon>Ramazzottius</taxon>
    </lineage>
</organism>
<comment type="caution">
    <text evidence="7">The sequence shown here is derived from an EMBL/GenBank/DDBJ whole genome shotgun (WGS) entry which is preliminary data.</text>
</comment>
<evidence type="ECO:0000313" key="8">
    <source>
        <dbReference type="Proteomes" id="UP000186922"/>
    </source>
</evidence>
<dbReference type="EMBL" id="BDGG01000004">
    <property type="protein sequence ID" value="GAU98708.1"/>
    <property type="molecule type" value="Genomic_DNA"/>
</dbReference>
<keyword evidence="1 4" id="KW-0547">Nucleotide-binding</keyword>
<dbReference type="GO" id="GO:0005525">
    <property type="term" value="F:GTP binding"/>
    <property type="evidence" value="ECO:0007669"/>
    <property type="project" value="UniProtKB-UniRule"/>
</dbReference>
<dbReference type="PROSITE" id="PS51719">
    <property type="entry name" value="G_SEPTIN"/>
    <property type="match status" value="1"/>
</dbReference>
<dbReference type="InterPro" id="IPR030379">
    <property type="entry name" value="G_SEPTIN_dom"/>
</dbReference>
<accession>A0A1D1VJN3</accession>
<dbReference type="PIRSF" id="PIRSF006698">
    <property type="entry name" value="Septin"/>
    <property type="match status" value="1"/>
</dbReference>
<comment type="similarity">
    <text evidence="3 4">Belongs to the TRAFAC class TrmE-Era-EngA-EngB-Septin-like GTPase superfamily. Septin GTPase family.</text>
</comment>
<sequence length="429" mass="49023">MKTNAAGKPGAYVGIADLPNQVYRRVVKQGFTLNMLILGRTGLGKRTFVNSLFGVNVCDVSEQTDTSKTLTVEKETFQIETQGVRVLVNILTVPGFGDQIDNSAAEEVVSRYIDAQFQDYFEASHQRKSQSRRVDNRVFCCLYFLPPTGHQLTPLDILMMNSLGLRTNLIPVVARADSFTVDEREAFRELVRSQLSQNDIQIYVFPPDEDDGDANSRDSDFMRSLAPFAVVGSNTVTTRKDGSQVRVRKYPWGTVDIESPECSDLAVLRRLLLFNHLPDLVSVTDGLHYANYVRQVVSKVGPASDSRYISRQSLMKSPMKNGREPFSSPMNMEVDHEDVEACIDKMKEGFEKLFERKMAEKKERLQQIAKDFEDRYGDWEEDVQCKKARYLADKKEFERQVQEFAKAYPQISDRLVYERLKHSEARRAF</sequence>
<evidence type="ECO:0000313" key="7">
    <source>
        <dbReference type="EMBL" id="GAU98708.1"/>
    </source>
</evidence>
<protein>
    <recommendedName>
        <fullName evidence="3">Septin</fullName>
    </recommendedName>
</protein>
<dbReference type="CDD" id="cd01850">
    <property type="entry name" value="CDC_Septin"/>
    <property type="match status" value="1"/>
</dbReference>
<name>A0A1D1VJN3_RAMVA</name>
<feature type="domain" description="Septin-type G" evidence="6">
    <location>
        <begin position="29"/>
        <end position="299"/>
    </location>
</feature>
<feature type="coiled-coil region" evidence="5">
    <location>
        <begin position="351"/>
        <end position="382"/>
    </location>
</feature>
<dbReference type="Gene3D" id="3.40.50.300">
    <property type="entry name" value="P-loop containing nucleotide triphosphate hydrolases"/>
    <property type="match status" value="1"/>
</dbReference>
<evidence type="ECO:0000256" key="1">
    <source>
        <dbReference type="ARBA" id="ARBA00022741"/>
    </source>
</evidence>
<dbReference type="Proteomes" id="UP000186922">
    <property type="component" value="Unassembled WGS sequence"/>
</dbReference>
<evidence type="ECO:0000256" key="5">
    <source>
        <dbReference type="SAM" id="Coils"/>
    </source>
</evidence>
<keyword evidence="5" id="KW-0175">Coiled coil</keyword>
<evidence type="ECO:0000256" key="2">
    <source>
        <dbReference type="ARBA" id="ARBA00023134"/>
    </source>
</evidence>
<proteinExistence type="inferred from homology"/>
<evidence type="ECO:0000256" key="4">
    <source>
        <dbReference type="RuleBase" id="RU004560"/>
    </source>
</evidence>
<dbReference type="PANTHER" id="PTHR18884">
    <property type="entry name" value="SEPTIN"/>
    <property type="match status" value="1"/>
</dbReference>
<dbReference type="STRING" id="947166.A0A1D1VJN3"/>
<gene>
    <name evidence="7" type="primary">RvY_09820-1</name>
    <name evidence="7" type="synonym">RvY_09820.1</name>
    <name evidence="7" type="ORF">RvY_09820</name>
</gene>
<dbReference type="SUPFAM" id="SSF52540">
    <property type="entry name" value="P-loop containing nucleoside triphosphate hydrolases"/>
    <property type="match status" value="1"/>
</dbReference>